<evidence type="ECO:0000313" key="1">
    <source>
        <dbReference type="EMBL" id="MCF2302076.1"/>
    </source>
</evidence>
<name>A0AAW4ZVG6_PHOPO</name>
<evidence type="ECO:0000313" key="2">
    <source>
        <dbReference type="Proteomes" id="UP000813876"/>
    </source>
</evidence>
<dbReference type="RefSeq" id="WP_045028205.1">
    <property type="nucleotide sequence ID" value="NZ_JZSJ01000008.1"/>
</dbReference>
<organism evidence="1 2">
    <name type="scientific">Photobacterium phosphoreum</name>
    <dbReference type="NCBI Taxonomy" id="659"/>
    <lineage>
        <taxon>Bacteria</taxon>
        <taxon>Pseudomonadati</taxon>
        <taxon>Pseudomonadota</taxon>
        <taxon>Gammaproteobacteria</taxon>
        <taxon>Vibrionales</taxon>
        <taxon>Vibrionaceae</taxon>
        <taxon>Photobacterium</taxon>
    </lineage>
</organism>
<comment type="caution">
    <text evidence="1">The sequence shown here is derived from an EMBL/GenBank/DDBJ whole genome shotgun (WGS) entry which is preliminary data.</text>
</comment>
<protein>
    <submittedName>
        <fullName evidence="1">Uncharacterized protein</fullName>
    </submittedName>
</protein>
<dbReference type="InterPro" id="IPR045920">
    <property type="entry name" value="DUF6339"/>
</dbReference>
<proteinExistence type="predicted"/>
<dbReference type="EMBL" id="WMCP01000010">
    <property type="protein sequence ID" value="MCF2302076.1"/>
    <property type="molecule type" value="Genomic_DNA"/>
</dbReference>
<gene>
    <name evidence="1" type="ORF">GLP33_10085</name>
</gene>
<reference evidence="1" key="1">
    <citation type="submission" date="2019-11" db="EMBL/GenBank/DDBJ databases">
        <title>Comparative genomics of photobacteria reveal adaptation to distinct habitats.</title>
        <authorList>
            <person name="Fuertes-Perez S."/>
            <person name="Hilgarth M."/>
            <person name="Vogel R.F."/>
        </authorList>
    </citation>
    <scope>NUCLEOTIDE SEQUENCE</scope>
    <source>
        <strain evidence="1">TMW2.2145</strain>
    </source>
</reference>
<accession>A0AAW4ZVG6</accession>
<dbReference type="GeneID" id="57354480"/>
<dbReference type="Proteomes" id="UP000813876">
    <property type="component" value="Unassembled WGS sequence"/>
</dbReference>
<dbReference type="AlphaFoldDB" id="A0AAW4ZVG6"/>
<dbReference type="Pfam" id="PF19866">
    <property type="entry name" value="DUF6339"/>
    <property type="match status" value="1"/>
</dbReference>
<sequence>MALENLKYLSEKEHENLLNQYQHNKDKYLNGDFKEFINSYGWNMEVKNIQVDFQYFKHLDASSDSSELDVENSLAVWRALRNISPTVATDSRVWTRISHSEGFEFTRKRWLLLRTFKTDKEVNTSIRKHFFATGRTQYRDDNAIARLWWSAWIAHQVNPDNPRFVLETLFNRADTRSNIIERPGIATRSKLVKPLIEVIDQHWPLNEREVREFMIAVNLYGGGIVFEALSVSDIDNFLEKCLAIGRKKASEKKTTNKK</sequence>